<dbReference type="Gene3D" id="1.10.10.60">
    <property type="entry name" value="Homeodomain-like"/>
    <property type="match status" value="1"/>
</dbReference>
<keyword evidence="1" id="KW-0805">Transcription regulation</keyword>
<keyword evidence="2" id="KW-0238">DNA-binding</keyword>
<dbReference type="InterPro" id="IPR018060">
    <property type="entry name" value="HTH_AraC"/>
</dbReference>
<protein>
    <submittedName>
        <fullName evidence="5">AraC family transcriptional regulator</fullName>
    </submittedName>
</protein>
<dbReference type="EMBL" id="CP029487">
    <property type="protein sequence ID" value="QCT73426.1"/>
    <property type="molecule type" value="Genomic_DNA"/>
</dbReference>
<gene>
    <name evidence="5" type="ORF">CPZ25_019595</name>
</gene>
<evidence type="ECO:0000313" key="5">
    <source>
        <dbReference type="EMBL" id="QCT73426.1"/>
    </source>
</evidence>
<dbReference type="RefSeq" id="WP_074617712.1">
    <property type="nucleotide sequence ID" value="NZ_CABJDW020000002.1"/>
</dbReference>
<organism evidence="5 6">
    <name type="scientific">Eubacterium maltosivorans</name>
    <dbReference type="NCBI Taxonomy" id="2041044"/>
    <lineage>
        <taxon>Bacteria</taxon>
        <taxon>Bacillati</taxon>
        <taxon>Bacillota</taxon>
        <taxon>Clostridia</taxon>
        <taxon>Eubacteriales</taxon>
        <taxon>Eubacteriaceae</taxon>
        <taxon>Eubacterium</taxon>
    </lineage>
</organism>
<dbReference type="GO" id="GO:0043565">
    <property type="term" value="F:sequence-specific DNA binding"/>
    <property type="evidence" value="ECO:0007669"/>
    <property type="project" value="InterPro"/>
</dbReference>
<dbReference type="PROSITE" id="PS00041">
    <property type="entry name" value="HTH_ARAC_FAMILY_1"/>
    <property type="match status" value="1"/>
</dbReference>
<proteinExistence type="predicted"/>
<dbReference type="InterPro" id="IPR009057">
    <property type="entry name" value="Homeodomain-like_sf"/>
</dbReference>
<dbReference type="InterPro" id="IPR050204">
    <property type="entry name" value="AraC_XylS_family_regulators"/>
</dbReference>
<keyword evidence="6" id="KW-1185">Reference proteome</keyword>
<dbReference type="GO" id="GO:0003700">
    <property type="term" value="F:DNA-binding transcription factor activity"/>
    <property type="evidence" value="ECO:0007669"/>
    <property type="project" value="InterPro"/>
</dbReference>
<name>A0A4V1GMI7_EUBML</name>
<dbReference type="AlphaFoldDB" id="A0A4V1GMI7"/>
<evidence type="ECO:0000259" key="4">
    <source>
        <dbReference type="PROSITE" id="PS01124"/>
    </source>
</evidence>
<reference evidence="5 6" key="1">
    <citation type="submission" date="2018-05" db="EMBL/GenBank/DDBJ databases">
        <title>Genome comparison of Eubacterium sp.</title>
        <authorList>
            <person name="Feng Y."/>
            <person name="Sanchez-Andrea I."/>
            <person name="Stams A.J.M."/>
            <person name="De Vos W.M."/>
        </authorList>
    </citation>
    <scope>NUCLEOTIDE SEQUENCE [LARGE SCALE GENOMIC DNA]</scope>
    <source>
        <strain evidence="5 6">YI</strain>
    </source>
</reference>
<evidence type="ECO:0000256" key="2">
    <source>
        <dbReference type="ARBA" id="ARBA00023125"/>
    </source>
</evidence>
<accession>A0A4V1GMI7</accession>
<keyword evidence="3" id="KW-0804">Transcription</keyword>
<dbReference type="Proteomes" id="UP000218387">
    <property type="component" value="Chromosome"/>
</dbReference>
<dbReference type="KEGG" id="emt:CPZ25_019595"/>
<sequence>MQQPEKRPELSILAHTPTHLYIAPHLLLRPYIAHYTFCAQGAQPKSHLPEKLTLIPDASGCVVFSYDGRALSGCFWGPTTKTVVVFGDAENIPLRFFIEFLPGGANRLLGLNLKDFTDRREPLELVCPSLSIGIKNAFEQSQRVAYLSNAIDTLLLTALAEMPGNPRPLSPILKHVSCQATVSTAAEKIGYSERHLQRLITEALGMRYKTFTRLTRINLAMQRMEKDPIAFTKLAHTLGYYDQSHFNHDFKAVCGISPTKYYAHMSDFYNESYKF</sequence>
<dbReference type="SMART" id="SM00342">
    <property type="entry name" value="HTH_ARAC"/>
    <property type="match status" value="1"/>
</dbReference>
<evidence type="ECO:0000313" key="6">
    <source>
        <dbReference type="Proteomes" id="UP000218387"/>
    </source>
</evidence>
<dbReference type="Pfam" id="PF12833">
    <property type="entry name" value="HTH_18"/>
    <property type="match status" value="1"/>
</dbReference>
<dbReference type="InterPro" id="IPR018062">
    <property type="entry name" value="HTH_AraC-typ_CS"/>
</dbReference>
<evidence type="ECO:0000256" key="3">
    <source>
        <dbReference type="ARBA" id="ARBA00023163"/>
    </source>
</evidence>
<dbReference type="PROSITE" id="PS01124">
    <property type="entry name" value="HTH_ARAC_FAMILY_2"/>
    <property type="match status" value="1"/>
</dbReference>
<dbReference type="PANTHER" id="PTHR46796">
    <property type="entry name" value="HTH-TYPE TRANSCRIPTIONAL ACTIVATOR RHAS-RELATED"/>
    <property type="match status" value="1"/>
</dbReference>
<dbReference type="InterPro" id="IPR046532">
    <property type="entry name" value="DUF6597"/>
</dbReference>
<feature type="domain" description="HTH araC/xylS-type" evidence="4">
    <location>
        <begin position="166"/>
        <end position="264"/>
    </location>
</feature>
<dbReference type="Pfam" id="PF20240">
    <property type="entry name" value="DUF6597"/>
    <property type="match status" value="1"/>
</dbReference>
<evidence type="ECO:0000256" key="1">
    <source>
        <dbReference type="ARBA" id="ARBA00023015"/>
    </source>
</evidence>
<dbReference type="SUPFAM" id="SSF46689">
    <property type="entry name" value="Homeodomain-like"/>
    <property type="match status" value="1"/>
</dbReference>